<dbReference type="EMBL" id="CM017324">
    <property type="protein sequence ID" value="KAE8037397.1"/>
    <property type="molecule type" value="Genomic_DNA"/>
</dbReference>
<reference evidence="1 2" key="1">
    <citation type="submission" date="2019-06" db="EMBL/GenBank/DDBJ databases">
        <title>A chromosomal-level reference genome of Carpinus fangiana (Coryloideae, Betulaceae).</title>
        <authorList>
            <person name="Yang X."/>
            <person name="Wang Z."/>
            <person name="Zhang L."/>
            <person name="Hao G."/>
            <person name="Liu J."/>
            <person name="Yang Y."/>
        </authorList>
    </citation>
    <scope>NUCLEOTIDE SEQUENCE [LARGE SCALE GENOMIC DNA]</scope>
    <source>
        <strain evidence="1">Cfa_2016G</strain>
        <tissue evidence="1">Leaf</tissue>
    </source>
</reference>
<sequence length="79" mass="9271">MEKRTERRRTSERALYVSLRDETELGSLVVLPFKTCSELKRVMVWTPSENPSLSLQQRFCNQSLPSINCGTVFRFRFRG</sequence>
<proteinExistence type="predicted"/>
<evidence type="ECO:0000313" key="1">
    <source>
        <dbReference type="EMBL" id="KAE8037397.1"/>
    </source>
</evidence>
<gene>
    <name evidence="1" type="ORF">FH972_009986</name>
</gene>
<keyword evidence="2" id="KW-1185">Reference proteome</keyword>
<protein>
    <submittedName>
        <fullName evidence="1">Uncharacterized protein</fullName>
    </submittedName>
</protein>
<organism evidence="1 2">
    <name type="scientific">Carpinus fangiana</name>
    <dbReference type="NCBI Taxonomy" id="176857"/>
    <lineage>
        <taxon>Eukaryota</taxon>
        <taxon>Viridiplantae</taxon>
        <taxon>Streptophyta</taxon>
        <taxon>Embryophyta</taxon>
        <taxon>Tracheophyta</taxon>
        <taxon>Spermatophyta</taxon>
        <taxon>Magnoliopsida</taxon>
        <taxon>eudicotyledons</taxon>
        <taxon>Gunneridae</taxon>
        <taxon>Pentapetalae</taxon>
        <taxon>rosids</taxon>
        <taxon>fabids</taxon>
        <taxon>Fagales</taxon>
        <taxon>Betulaceae</taxon>
        <taxon>Carpinus</taxon>
    </lineage>
</organism>
<evidence type="ECO:0000313" key="2">
    <source>
        <dbReference type="Proteomes" id="UP000327013"/>
    </source>
</evidence>
<dbReference type="Proteomes" id="UP000327013">
    <property type="component" value="Chromosome 4"/>
</dbReference>
<accession>A0A660KLW7</accession>
<name>A0A660KLW7_9ROSI</name>
<dbReference type="AlphaFoldDB" id="A0A660KLW7"/>